<evidence type="ECO:0000256" key="1">
    <source>
        <dbReference type="SAM" id="MobiDB-lite"/>
    </source>
</evidence>
<evidence type="ECO:0000313" key="3">
    <source>
        <dbReference type="Proteomes" id="UP001501436"/>
    </source>
</evidence>
<keyword evidence="3" id="KW-1185">Reference proteome</keyword>
<proteinExistence type="predicted"/>
<organism evidence="2 3">
    <name type="scientific">Mucilaginibacter defluvii</name>
    <dbReference type="NCBI Taxonomy" id="1196019"/>
    <lineage>
        <taxon>Bacteria</taxon>
        <taxon>Pseudomonadati</taxon>
        <taxon>Bacteroidota</taxon>
        <taxon>Sphingobacteriia</taxon>
        <taxon>Sphingobacteriales</taxon>
        <taxon>Sphingobacteriaceae</taxon>
        <taxon>Mucilaginibacter</taxon>
    </lineage>
</organism>
<evidence type="ECO:0000313" key="2">
    <source>
        <dbReference type="EMBL" id="GAA4918269.1"/>
    </source>
</evidence>
<accession>A0ABP9FVM3</accession>
<reference evidence="3" key="1">
    <citation type="journal article" date="2019" name="Int. J. Syst. Evol. Microbiol.">
        <title>The Global Catalogue of Microorganisms (GCM) 10K type strain sequencing project: providing services to taxonomists for standard genome sequencing and annotation.</title>
        <authorList>
            <consortium name="The Broad Institute Genomics Platform"/>
            <consortium name="The Broad Institute Genome Sequencing Center for Infectious Disease"/>
            <person name="Wu L."/>
            <person name="Ma J."/>
        </authorList>
    </citation>
    <scope>NUCLEOTIDE SEQUENCE [LARGE SCALE GENOMIC DNA]</scope>
    <source>
        <strain evidence="3">JCM 18283</strain>
    </source>
</reference>
<dbReference type="EMBL" id="BAABJI010000002">
    <property type="protein sequence ID" value="GAA4918269.1"/>
    <property type="molecule type" value="Genomic_DNA"/>
</dbReference>
<dbReference type="Proteomes" id="UP001501436">
    <property type="component" value="Unassembled WGS sequence"/>
</dbReference>
<feature type="region of interest" description="Disordered" evidence="1">
    <location>
        <begin position="1"/>
        <end position="129"/>
    </location>
</feature>
<sequence>MNAYSDDELKNKNPNSEANAYPVDDDSNLKEENLKKSILGGEVKKADAPGMESHGYGGHAFGEENNTPSGDAPNNPSQNAGYTNAYFARTEPSDEKNDKVNFKSDEQDGEPDYEASRSDKDFTPDEDAD</sequence>
<protein>
    <submittedName>
        <fullName evidence="2">Uncharacterized protein</fullName>
    </submittedName>
</protein>
<feature type="compositionally biased region" description="Basic and acidic residues" evidence="1">
    <location>
        <begin position="91"/>
        <end position="106"/>
    </location>
</feature>
<feature type="compositionally biased region" description="Polar residues" evidence="1">
    <location>
        <begin position="64"/>
        <end position="82"/>
    </location>
</feature>
<feature type="compositionally biased region" description="Basic and acidic residues" evidence="1">
    <location>
        <begin position="114"/>
        <end position="123"/>
    </location>
</feature>
<gene>
    <name evidence="2" type="ORF">GCM10023313_22400</name>
</gene>
<name>A0ABP9FVM3_9SPHI</name>
<comment type="caution">
    <text evidence="2">The sequence shown here is derived from an EMBL/GenBank/DDBJ whole genome shotgun (WGS) entry which is preliminary data.</text>
</comment>
<dbReference type="RefSeq" id="WP_345331289.1">
    <property type="nucleotide sequence ID" value="NZ_BAABJI010000002.1"/>
</dbReference>